<dbReference type="NCBIfam" id="TIGR03083">
    <property type="entry name" value="maleylpyruvate isomerase family mycothiol-dependent enzyme"/>
    <property type="match status" value="1"/>
</dbReference>
<accession>A0ABQ2VJY9</accession>
<dbReference type="PANTHER" id="PTHR40758">
    <property type="entry name" value="CONSERVED PROTEIN"/>
    <property type="match status" value="1"/>
</dbReference>
<dbReference type="Proteomes" id="UP000649573">
    <property type="component" value="Unassembled WGS sequence"/>
</dbReference>
<evidence type="ECO:0000313" key="3">
    <source>
        <dbReference type="Proteomes" id="UP000649573"/>
    </source>
</evidence>
<dbReference type="RefSeq" id="WP_189260026.1">
    <property type="nucleotide sequence ID" value="NZ_BMRE01000109.1"/>
</dbReference>
<keyword evidence="3" id="KW-1185">Reference proteome</keyword>
<dbReference type="EMBL" id="BMRE01000109">
    <property type="protein sequence ID" value="GGU87048.1"/>
    <property type="molecule type" value="Genomic_DNA"/>
</dbReference>
<protein>
    <recommendedName>
        <fullName evidence="1">Mycothiol-dependent maleylpyruvate isomerase metal-binding domain-containing protein</fullName>
    </recommendedName>
</protein>
<name>A0ABQ2VJY9_9PSEU</name>
<dbReference type="PANTHER" id="PTHR40758:SF1">
    <property type="entry name" value="CONSERVED PROTEIN"/>
    <property type="match status" value="1"/>
</dbReference>
<reference evidence="3" key="1">
    <citation type="journal article" date="2019" name="Int. J. Syst. Evol. Microbiol.">
        <title>The Global Catalogue of Microorganisms (GCM) 10K type strain sequencing project: providing services to taxonomists for standard genome sequencing and annotation.</title>
        <authorList>
            <consortium name="The Broad Institute Genomics Platform"/>
            <consortium name="The Broad Institute Genome Sequencing Center for Infectious Disease"/>
            <person name="Wu L."/>
            <person name="Ma J."/>
        </authorList>
    </citation>
    <scope>NUCLEOTIDE SEQUENCE [LARGE SCALE GENOMIC DNA]</scope>
    <source>
        <strain evidence="3">JCM 3296</strain>
    </source>
</reference>
<sequence>MGMLTYAQRLDTGVAQTSLLVSGLADADLSIRVPATPDWTLNQLLRHLGYAHRWIEQLVRERIPDADRSLSKAHSVDEYAGETAAELGPWLTEGAELLAAAMREVSPDDPIATLFPDEPGPRFWARRMAHETWVHRHDAFEALGLPFEVDPVVAADGLYEWMTVGLRIVHLRRPEFAALLGAGTLAFEATDVDASWLVDLTGAAPVARQDEGTAAVTARGPAAELVLALYRRRGADGLDVSGDATLLKEFLSRARF</sequence>
<evidence type="ECO:0000313" key="2">
    <source>
        <dbReference type="EMBL" id="GGU87048.1"/>
    </source>
</evidence>
<dbReference type="Pfam" id="PF11716">
    <property type="entry name" value="MDMPI_N"/>
    <property type="match status" value="1"/>
</dbReference>
<gene>
    <name evidence="2" type="ORF">GCM10010178_91180</name>
</gene>
<evidence type="ECO:0000259" key="1">
    <source>
        <dbReference type="Pfam" id="PF11716"/>
    </source>
</evidence>
<dbReference type="InterPro" id="IPR024344">
    <property type="entry name" value="MDMPI_metal-binding"/>
</dbReference>
<comment type="caution">
    <text evidence="2">The sequence shown here is derived from an EMBL/GenBank/DDBJ whole genome shotgun (WGS) entry which is preliminary data.</text>
</comment>
<organism evidence="2 3">
    <name type="scientific">Lentzea flava</name>
    <dbReference type="NCBI Taxonomy" id="103732"/>
    <lineage>
        <taxon>Bacteria</taxon>
        <taxon>Bacillati</taxon>
        <taxon>Actinomycetota</taxon>
        <taxon>Actinomycetes</taxon>
        <taxon>Pseudonocardiales</taxon>
        <taxon>Pseudonocardiaceae</taxon>
        <taxon>Lentzea</taxon>
    </lineage>
</organism>
<dbReference type="InterPro" id="IPR017517">
    <property type="entry name" value="Maleyloyr_isom"/>
</dbReference>
<dbReference type="SUPFAM" id="SSF109854">
    <property type="entry name" value="DinB/YfiT-like putative metalloenzymes"/>
    <property type="match status" value="1"/>
</dbReference>
<feature type="domain" description="Mycothiol-dependent maleylpyruvate isomerase metal-binding" evidence="1">
    <location>
        <begin position="13"/>
        <end position="139"/>
    </location>
</feature>
<proteinExistence type="predicted"/>
<dbReference type="InterPro" id="IPR034660">
    <property type="entry name" value="DinB/YfiT-like"/>
</dbReference>